<evidence type="ECO:0000313" key="22">
    <source>
        <dbReference type="Proteomes" id="UP001141629"/>
    </source>
</evidence>
<evidence type="ECO:0000256" key="7">
    <source>
        <dbReference type="ARBA" id="ARBA00022519"/>
    </source>
</evidence>
<dbReference type="NCBIfam" id="TIGR01007">
    <property type="entry name" value="eps_fam"/>
    <property type="match status" value="1"/>
</dbReference>
<feature type="compositionally biased region" description="Basic and acidic residues" evidence="17">
    <location>
        <begin position="479"/>
        <end position="488"/>
    </location>
</feature>
<accession>A0A9X2Z284</accession>
<evidence type="ECO:0000256" key="17">
    <source>
        <dbReference type="SAM" id="MobiDB-lite"/>
    </source>
</evidence>
<keyword evidence="13 18" id="KW-1133">Transmembrane helix</keyword>
<keyword evidence="8 21" id="KW-0808">Transferase</keyword>
<keyword evidence="11" id="KW-0418">Kinase</keyword>
<keyword evidence="14 18" id="KW-0472">Membrane</keyword>
<evidence type="ECO:0000256" key="1">
    <source>
        <dbReference type="ARBA" id="ARBA00004429"/>
    </source>
</evidence>
<dbReference type="CDD" id="cd05387">
    <property type="entry name" value="BY-kinase"/>
    <property type="match status" value="1"/>
</dbReference>
<dbReference type="InterPro" id="IPR027417">
    <property type="entry name" value="P-loop_NTPase"/>
</dbReference>
<comment type="similarity">
    <text evidence="4">Belongs to the etk/wzc family.</text>
</comment>
<dbReference type="InterPro" id="IPR003856">
    <property type="entry name" value="LPS_length_determ_N"/>
</dbReference>
<dbReference type="GO" id="GO:0004715">
    <property type="term" value="F:non-membrane spanning protein tyrosine kinase activity"/>
    <property type="evidence" value="ECO:0007669"/>
    <property type="project" value="UniProtKB-EC"/>
</dbReference>
<keyword evidence="9 18" id="KW-0812">Transmembrane</keyword>
<evidence type="ECO:0000313" key="21">
    <source>
        <dbReference type="EMBL" id="MCV7421501.1"/>
    </source>
</evidence>
<feature type="domain" description="Polysaccharide chain length determinant N-terminal" evidence="19">
    <location>
        <begin position="2"/>
        <end position="88"/>
    </location>
</feature>
<feature type="transmembrane region" description="Helical" evidence="18">
    <location>
        <begin position="12"/>
        <end position="34"/>
    </location>
</feature>
<dbReference type="InterPro" id="IPR050445">
    <property type="entry name" value="Bact_polysacc_biosynth/exp"/>
</dbReference>
<dbReference type="Gene3D" id="3.40.50.300">
    <property type="entry name" value="P-loop containing nucleotide triphosphate hydrolases"/>
    <property type="match status" value="1"/>
</dbReference>
<evidence type="ECO:0000256" key="10">
    <source>
        <dbReference type="ARBA" id="ARBA00022741"/>
    </source>
</evidence>
<keyword evidence="12" id="KW-0067">ATP-binding</keyword>
<proteinExistence type="inferred from homology"/>
<dbReference type="AlphaFoldDB" id="A0A9X2Z284"/>
<dbReference type="InterPro" id="IPR005702">
    <property type="entry name" value="Wzc-like_C"/>
</dbReference>
<evidence type="ECO:0000256" key="15">
    <source>
        <dbReference type="ARBA" id="ARBA00023137"/>
    </source>
</evidence>
<evidence type="ECO:0000256" key="13">
    <source>
        <dbReference type="ARBA" id="ARBA00022989"/>
    </source>
</evidence>
<gene>
    <name evidence="21" type="ORF">H7K45_13215</name>
</gene>
<dbReference type="InterPro" id="IPR025669">
    <property type="entry name" value="AAA_dom"/>
</dbReference>
<evidence type="ECO:0000256" key="2">
    <source>
        <dbReference type="ARBA" id="ARBA00006683"/>
    </source>
</evidence>
<dbReference type="EMBL" id="JACKVK010000008">
    <property type="protein sequence ID" value="MCV7421501.1"/>
    <property type="molecule type" value="Genomic_DNA"/>
</dbReference>
<evidence type="ECO:0000256" key="5">
    <source>
        <dbReference type="ARBA" id="ARBA00011903"/>
    </source>
</evidence>
<comment type="similarity">
    <text evidence="3">Belongs to the CpsD/CapB family.</text>
</comment>
<sequence>MNIQDFVRLLRARWVTVLVTLIVTVLGAVAVTLLTTPLYQASTRLFVSTSAGTSLAETYQGNRFSQERVISYTELLTGETLAQRTVDKLGLEMSAEQLRDEITATAKTDSVLIDVHVLDSSPVRASDIANALSDQFVLMARELETPEDGARPDARVVVEQRASVPDRPVVPKTMRNIGVGIALGILFGLGLAVLRDLLDNTVKSRESLEELAGAGLVGTIPLDKDRRKQPAISFDSDNTAIAESFLKLRTNLQFLAVDNPPRVIVIASSMPSEGKSTTAINIALALAEAEHNVLLVDGDMRRPMLHNYLDVVGSVGFSTVLSGAATLSDVLQKSRYPGLSVLSAGAVPPNPSELLGSQAAKKLIAEMRSQFDYVVMDSSPLLAVTDAAILAAGADGVLIIARFGQTKRDQISHAVGILKNVDASLLGAVLTMTPPRGDGSYSYSYSYYGANDGSKRQSSDAKESVKDSEATNDVVASEAGRHKGNLDN</sequence>
<evidence type="ECO:0000256" key="18">
    <source>
        <dbReference type="SAM" id="Phobius"/>
    </source>
</evidence>
<keyword evidence="10" id="KW-0547">Nucleotide-binding</keyword>
<reference evidence="21" key="2">
    <citation type="journal article" date="2022" name="BMC Genomics">
        <title>Comparative genome analysis of mycobacteria focusing on tRNA and non-coding RNA.</title>
        <authorList>
            <person name="Behra P.R.K."/>
            <person name="Pettersson B.M.F."/>
            <person name="Ramesh M."/>
            <person name="Das S."/>
            <person name="Dasgupta S."/>
            <person name="Kirsebom L.A."/>
        </authorList>
    </citation>
    <scope>NUCLEOTIDE SEQUENCE</scope>
    <source>
        <strain evidence="21">DSM 44838</strain>
    </source>
</reference>
<protein>
    <recommendedName>
        <fullName evidence="5">non-specific protein-tyrosine kinase</fullName>
        <ecNumber evidence="5">2.7.10.2</ecNumber>
    </recommendedName>
</protein>
<evidence type="ECO:0000259" key="19">
    <source>
        <dbReference type="Pfam" id="PF02706"/>
    </source>
</evidence>
<feature type="domain" description="AAA" evidence="20">
    <location>
        <begin position="262"/>
        <end position="404"/>
    </location>
</feature>
<keyword evidence="6" id="KW-1003">Cell membrane</keyword>
<dbReference type="GO" id="GO:0005524">
    <property type="term" value="F:ATP binding"/>
    <property type="evidence" value="ECO:0007669"/>
    <property type="project" value="UniProtKB-KW"/>
</dbReference>
<name>A0A9X2Z284_9MYCO</name>
<evidence type="ECO:0000256" key="14">
    <source>
        <dbReference type="ARBA" id="ARBA00023136"/>
    </source>
</evidence>
<comment type="catalytic activity">
    <reaction evidence="16">
        <text>L-tyrosyl-[protein] + ATP = O-phospho-L-tyrosyl-[protein] + ADP + H(+)</text>
        <dbReference type="Rhea" id="RHEA:10596"/>
        <dbReference type="Rhea" id="RHEA-COMP:10136"/>
        <dbReference type="Rhea" id="RHEA-COMP:20101"/>
        <dbReference type="ChEBI" id="CHEBI:15378"/>
        <dbReference type="ChEBI" id="CHEBI:30616"/>
        <dbReference type="ChEBI" id="CHEBI:46858"/>
        <dbReference type="ChEBI" id="CHEBI:61978"/>
        <dbReference type="ChEBI" id="CHEBI:456216"/>
        <dbReference type="EC" id="2.7.10.2"/>
    </reaction>
</comment>
<dbReference type="FunFam" id="3.40.50.300:FF:000527">
    <property type="entry name" value="Tyrosine-protein kinase etk"/>
    <property type="match status" value="1"/>
</dbReference>
<organism evidence="21 22">
    <name type="scientific">Mycobacterium yunnanensis</name>
    <dbReference type="NCBI Taxonomy" id="368477"/>
    <lineage>
        <taxon>Bacteria</taxon>
        <taxon>Bacillati</taxon>
        <taxon>Actinomycetota</taxon>
        <taxon>Actinomycetes</taxon>
        <taxon>Mycobacteriales</taxon>
        <taxon>Mycobacteriaceae</taxon>
        <taxon>Mycobacterium</taxon>
    </lineage>
</organism>
<dbReference type="RefSeq" id="WP_263996268.1">
    <property type="nucleotide sequence ID" value="NZ_JACKVK010000008.1"/>
</dbReference>
<evidence type="ECO:0000256" key="16">
    <source>
        <dbReference type="ARBA" id="ARBA00051245"/>
    </source>
</evidence>
<keyword evidence="7" id="KW-0997">Cell inner membrane</keyword>
<dbReference type="Pfam" id="PF13614">
    <property type="entry name" value="AAA_31"/>
    <property type="match status" value="1"/>
</dbReference>
<keyword evidence="15" id="KW-0829">Tyrosine-protein kinase</keyword>
<dbReference type="Pfam" id="PF02706">
    <property type="entry name" value="Wzz"/>
    <property type="match status" value="1"/>
</dbReference>
<evidence type="ECO:0000259" key="20">
    <source>
        <dbReference type="Pfam" id="PF13614"/>
    </source>
</evidence>
<dbReference type="EC" id="2.7.10.2" evidence="5"/>
<comment type="similarity">
    <text evidence="2">Belongs to the CpsC/CapA family.</text>
</comment>
<dbReference type="GO" id="GO:0042802">
    <property type="term" value="F:identical protein binding"/>
    <property type="evidence" value="ECO:0007669"/>
    <property type="project" value="UniProtKB-ARBA"/>
</dbReference>
<dbReference type="SUPFAM" id="SSF52540">
    <property type="entry name" value="P-loop containing nucleoside triphosphate hydrolases"/>
    <property type="match status" value="1"/>
</dbReference>
<feature type="compositionally biased region" description="Basic and acidic residues" evidence="17">
    <location>
        <begin position="453"/>
        <end position="469"/>
    </location>
</feature>
<feature type="region of interest" description="Disordered" evidence="17">
    <location>
        <begin position="451"/>
        <end position="488"/>
    </location>
</feature>
<dbReference type="PANTHER" id="PTHR32309:SF13">
    <property type="entry name" value="FERRIC ENTEROBACTIN TRANSPORT PROTEIN FEPE"/>
    <property type="match status" value="1"/>
</dbReference>
<reference evidence="21" key="1">
    <citation type="submission" date="2020-07" db="EMBL/GenBank/DDBJ databases">
        <authorList>
            <person name="Pettersson B.M.F."/>
            <person name="Behra P.R.K."/>
            <person name="Ramesh M."/>
            <person name="Das S."/>
            <person name="Dasgupta S."/>
            <person name="Kirsebom L.A."/>
        </authorList>
    </citation>
    <scope>NUCLEOTIDE SEQUENCE</scope>
    <source>
        <strain evidence="21">DSM 44838</strain>
    </source>
</reference>
<evidence type="ECO:0000256" key="6">
    <source>
        <dbReference type="ARBA" id="ARBA00022475"/>
    </source>
</evidence>
<dbReference type="PANTHER" id="PTHR32309">
    <property type="entry name" value="TYROSINE-PROTEIN KINASE"/>
    <property type="match status" value="1"/>
</dbReference>
<evidence type="ECO:0000256" key="11">
    <source>
        <dbReference type="ARBA" id="ARBA00022777"/>
    </source>
</evidence>
<dbReference type="Proteomes" id="UP001141629">
    <property type="component" value="Unassembled WGS sequence"/>
</dbReference>
<evidence type="ECO:0000256" key="9">
    <source>
        <dbReference type="ARBA" id="ARBA00022692"/>
    </source>
</evidence>
<dbReference type="GO" id="GO:0005886">
    <property type="term" value="C:plasma membrane"/>
    <property type="evidence" value="ECO:0007669"/>
    <property type="project" value="UniProtKB-SubCell"/>
</dbReference>
<evidence type="ECO:0000256" key="8">
    <source>
        <dbReference type="ARBA" id="ARBA00022679"/>
    </source>
</evidence>
<comment type="subcellular location">
    <subcellularLocation>
        <location evidence="1">Cell inner membrane</location>
        <topology evidence="1">Multi-pass membrane protein</topology>
    </subcellularLocation>
</comment>
<evidence type="ECO:0000256" key="3">
    <source>
        <dbReference type="ARBA" id="ARBA00007316"/>
    </source>
</evidence>
<keyword evidence="22" id="KW-1185">Reference proteome</keyword>
<evidence type="ECO:0000256" key="4">
    <source>
        <dbReference type="ARBA" id="ARBA00008883"/>
    </source>
</evidence>
<comment type="caution">
    <text evidence="21">The sequence shown here is derived from an EMBL/GenBank/DDBJ whole genome shotgun (WGS) entry which is preliminary data.</text>
</comment>
<evidence type="ECO:0000256" key="12">
    <source>
        <dbReference type="ARBA" id="ARBA00022840"/>
    </source>
</evidence>